<dbReference type="InterPro" id="IPR023797">
    <property type="entry name" value="RNA3'_phos_cyclase_dom"/>
</dbReference>
<comment type="catalytic activity">
    <reaction evidence="4 5">
        <text>a 3'-end 3'-phospho-ribonucleotide-RNA + ATP = a 3'-end 2',3'-cyclophospho-ribonucleotide-RNA + AMP + diphosphate</text>
        <dbReference type="Rhea" id="RHEA:23976"/>
        <dbReference type="Rhea" id="RHEA-COMP:10463"/>
        <dbReference type="Rhea" id="RHEA-COMP:10464"/>
        <dbReference type="ChEBI" id="CHEBI:30616"/>
        <dbReference type="ChEBI" id="CHEBI:33019"/>
        <dbReference type="ChEBI" id="CHEBI:83062"/>
        <dbReference type="ChEBI" id="CHEBI:83064"/>
        <dbReference type="ChEBI" id="CHEBI:456215"/>
        <dbReference type="EC" id="6.5.1.4"/>
    </reaction>
</comment>
<comment type="function">
    <text evidence="5">Catalyzes the conversion of 3'-phosphate to a 2',3'-cyclic phosphodiester at the end of RNA. The mechanism of action of the enzyme occurs in 3 steps: (A) adenylation of the enzyme by ATP; (B) transfer of adenylate to an RNA-N3'P to produce RNA-N3'PP5'A; (C) and attack of the adjacent 2'-hydroxyl on the 3'-phosphorus in the diester linkage to produce the cyclic end product. The biological role of this enzyme is unknown but it is likely to function in some aspects of cellular RNA processing.</text>
</comment>
<feature type="binding site" evidence="5">
    <location>
        <position position="101"/>
    </location>
    <ligand>
        <name>ATP</name>
        <dbReference type="ChEBI" id="CHEBI:30616"/>
    </ligand>
</feature>
<accession>A0A4Q4L0P4</accession>
<dbReference type="InterPro" id="IPR037136">
    <property type="entry name" value="RNA3'_phos_cyclase_dom_sf"/>
</dbReference>
<dbReference type="GO" id="GO:0003963">
    <property type="term" value="F:RNA-3'-phosphate cyclase activity"/>
    <property type="evidence" value="ECO:0007669"/>
    <property type="project" value="UniProtKB-UniRule"/>
</dbReference>
<dbReference type="EMBL" id="SEUB01000006">
    <property type="protein sequence ID" value="RYM40174.1"/>
    <property type="molecule type" value="Genomic_DNA"/>
</dbReference>
<keyword evidence="2 5" id="KW-0436">Ligase</keyword>
<dbReference type="AlphaFoldDB" id="A0A4Q4L0P4"/>
<dbReference type="EC" id="6.5.1.4" evidence="5 6"/>
<dbReference type="InterPro" id="IPR036553">
    <property type="entry name" value="RPTC_insert"/>
</dbReference>
<reference evidence="9 10" key="1">
    <citation type="submission" date="2019-02" db="EMBL/GenBank/DDBJ databases">
        <title>Genome of Pseudomonas korensis isolated from heavy metal contaminated environment.</title>
        <authorList>
            <person name="Ayangbenro A.S."/>
            <person name="Babalola O."/>
        </authorList>
    </citation>
    <scope>NUCLEOTIDE SEQUENCE [LARGE SCALE GENOMIC DNA]</scope>
    <source>
        <strain evidence="9 10">AB36</strain>
    </source>
</reference>
<comment type="similarity">
    <text evidence="1 5">Belongs to the RNA 3'-terminal cyclase family. Type 1 subfamily.</text>
</comment>
<dbReference type="Pfam" id="PF01137">
    <property type="entry name" value="RTC"/>
    <property type="match status" value="1"/>
</dbReference>
<evidence type="ECO:0000259" key="7">
    <source>
        <dbReference type="Pfam" id="PF01137"/>
    </source>
</evidence>
<dbReference type="InterPro" id="IPR013792">
    <property type="entry name" value="RNA3'P_cycl/enolpyr_Trfase_a/b"/>
</dbReference>
<gene>
    <name evidence="5" type="primary">rtcA</name>
    <name evidence="9" type="ORF">EVS84_16900</name>
</gene>
<dbReference type="GO" id="GO:0006396">
    <property type="term" value="P:RNA processing"/>
    <property type="evidence" value="ECO:0007669"/>
    <property type="project" value="UniProtKB-UniRule"/>
</dbReference>
<dbReference type="RefSeq" id="WP_129999109.1">
    <property type="nucleotide sequence ID" value="NZ_SEUB01000006.1"/>
</dbReference>
<organism evidence="9 10">
    <name type="scientific">Pseudomonas koreensis</name>
    <dbReference type="NCBI Taxonomy" id="198620"/>
    <lineage>
        <taxon>Bacteria</taxon>
        <taxon>Pseudomonadati</taxon>
        <taxon>Pseudomonadota</taxon>
        <taxon>Gammaproteobacteria</taxon>
        <taxon>Pseudomonadales</taxon>
        <taxon>Pseudomonadaceae</taxon>
        <taxon>Pseudomonas</taxon>
    </lineage>
</organism>
<dbReference type="InterPro" id="IPR017770">
    <property type="entry name" value="RNA3'_term_phos_cyc_type_1"/>
</dbReference>
<protein>
    <recommendedName>
        <fullName evidence="5 6">RNA 3'-terminal phosphate cyclase</fullName>
        <shortName evidence="5">RNA cyclase</shortName>
        <shortName evidence="5">RNA-3'-phosphate cyclase</shortName>
        <ecNumber evidence="5 6">6.5.1.4</ecNumber>
    </recommendedName>
</protein>
<keyword evidence="5" id="KW-0963">Cytoplasm</keyword>
<proteinExistence type="inferred from homology"/>
<keyword evidence="3 5" id="KW-0547">Nucleotide-binding</keyword>
<dbReference type="SUPFAM" id="SSF55205">
    <property type="entry name" value="EPT/RTPC-like"/>
    <property type="match status" value="2"/>
</dbReference>
<keyword evidence="5" id="KW-0067">ATP-binding</keyword>
<evidence type="ECO:0000256" key="2">
    <source>
        <dbReference type="ARBA" id="ARBA00022598"/>
    </source>
</evidence>
<evidence type="ECO:0000256" key="1">
    <source>
        <dbReference type="ARBA" id="ARBA00009206"/>
    </source>
</evidence>
<dbReference type="PANTHER" id="PTHR11096:SF0">
    <property type="entry name" value="RNA 3'-TERMINAL PHOSPHATE CYCLASE"/>
    <property type="match status" value="1"/>
</dbReference>
<dbReference type="GO" id="GO:0005737">
    <property type="term" value="C:cytoplasm"/>
    <property type="evidence" value="ECO:0007669"/>
    <property type="project" value="UniProtKB-SubCell"/>
</dbReference>
<dbReference type="Proteomes" id="UP000291107">
    <property type="component" value="Unassembled WGS sequence"/>
</dbReference>
<evidence type="ECO:0000256" key="6">
    <source>
        <dbReference type="NCBIfam" id="TIGR03399"/>
    </source>
</evidence>
<dbReference type="PIRSF" id="PIRSF005378">
    <property type="entry name" value="RNA3'_term_phos_cycl_euk"/>
    <property type="match status" value="1"/>
</dbReference>
<dbReference type="InterPro" id="IPR020719">
    <property type="entry name" value="RNA3'_term_phos_cycl-like_CS"/>
</dbReference>
<dbReference type="NCBIfam" id="NF003246">
    <property type="entry name" value="PRK04204.1-2"/>
    <property type="match status" value="1"/>
</dbReference>
<feature type="domain" description="RNA 3'-terminal phosphate cyclase insert" evidence="8">
    <location>
        <begin position="181"/>
        <end position="273"/>
    </location>
</feature>
<comment type="subcellular location">
    <subcellularLocation>
        <location evidence="5">Cytoplasm</location>
    </subcellularLocation>
</comment>
<dbReference type="NCBIfam" id="TIGR03399">
    <property type="entry name" value="RNA_3prim_cycl"/>
    <property type="match status" value="1"/>
</dbReference>
<comment type="caution">
    <text evidence="9">The sequence shown here is derived from an EMBL/GenBank/DDBJ whole genome shotgun (WGS) entry which is preliminary data.</text>
</comment>
<feature type="domain" description="RNA 3'-terminal phosphate cyclase" evidence="7">
    <location>
        <begin position="12"/>
        <end position="324"/>
    </location>
</feature>
<evidence type="ECO:0000313" key="9">
    <source>
        <dbReference type="EMBL" id="RYM40174.1"/>
    </source>
</evidence>
<dbReference type="CDD" id="cd00874">
    <property type="entry name" value="RNA_Cyclase_Class_II"/>
    <property type="match status" value="1"/>
</dbReference>
<sequence>MKEMIELDGAIGGGQVLRSALSLSMVTGRAFRIKQIRARRSRPGLLRQHLTAVMAAAEVCGARICGAHLGSQALSFEPGAIRAGDFEFAIGTAGSCTLVLQTLLPALMRAPQASRVTISGGTHNPLAPPTEFLSRSWLPLLRRMGGVVELDLVRHGFAPAGGGEVEVRVQPSSLMRLDLCERGEALSQQALALTAGLAPTVAQRELSQVAKRLNWPSAALLPVTIDPERGPGNVLLLEYVFEHVTEVFSAFGQVSLRAEKVADAAINQAADWLRSDAAVAEHLADQLLLPMALASGGSFTTPRMTDHLRSNIEVIQMFLPVRFDCREEGRDRLQIDILQTD</sequence>
<dbReference type="Gene3D" id="3.30.360.20">
    <property type="entry name" value="RNA 3'-terminal phosphate cyclase, insert domain"/>
    <property type="match status" value="1"/>
</dbReference>
<dbReference type="SUPFAM" id="SSF52913">
    <property type="entry name" value="RNA 3'-terminal phosphate cyclase, RPTC, insert domain"/>
    <property type="match status" value="1"/>
</dbReference>
<evidence type="ECO:0000256" key="4">
    <source>
        <dbReference type="ARBA" id="ARBA00024481"/>
    </source>
</evidence>
<evidence type="ECO:0000256" key="3">
    <source>
        <dbReference type="ARBA" id="ARBA00022741"/>
    </source>
</evidence>
<dbReference type="InterPro" id="IPR013791">
    <property type="entry name" value="RNA3'-term_phos_cycl_insert"/>
</dbReference>
<dbReference type="PANTHER" id="PTHR11096">
    <property type="entry name" value="RNA 3' TERMINAL PHOSPHATE CYCLASE"/>
    <property type="match status" value="1"/>
</dbReference>
<name>A0A4Q4L0P4_9PSED</name>
<dbReference type="Pfam" id="PF05189">
    <property type="entry name" value="RTC_insert"/>
    <property type="match status" value="1"/>
</dbReference>
<feature type="binding site" evidence="5">
    <location>
        <begin position="282"/>
        <end position="286"/>
    </location>
    <ligand>
        <name>ATP</name>
        <dbReference type="ChEBI" id="CHEBI:30616"/>
    </ligand>
</feature>
<evidence type="ECO:0000313" key="10">
    <source>
        <dbReference type="Proteomes" id="UP000291107"/>
    </source>
</evidence>
<dbReference type="PROSITE" id="PS01287">
    <property type="entry name" value="RTC"/>
    <property type="match status" value="1"/>
</dbReference>
<feature type="active site" description="Tele-AMP-histidine intermediate" evidence="5">
    <location>
        <position position="307"/>
    </location>
</feature>
<dbReference type="Gene3D" id="3.65.10.20">
    <property type="entry name" value="RNA 3'-terminal phosphate cyclase domain"/>
    <property type="match status" value="1"/>
</dbReference>
<dbReference type="InterPro" id="IPR000228">
    <property type="entry name" value="RNA3'_term_phos_cyc"/>
</dbReference>
<dbReference type="GO" id="GO:0005524">
    <property type="term" value="F:ATP binding"/>
    <property type="evidence" value="ECO:0007669"/>
    <property type="project" value="UniProtKB-KW"/>
</dbReference>
<evidence type="ECO:0000259" key="8">
    <source>
        <dbReference type="Pfam" id="PF05189"/>
    </source>
</evidence>
<dbReference type="HAMAP" id="MF_00200">
    <property type="entry name" value="RTC"/>
    <property type="match status" value="1"/>
</dbReference>
<evidence type="ECO:0000256" key="5">
    <source>
        <dbReference type="HAMAP-Rule" id="MF_00200"/>
    </source>
</evidence>